<dbReference type="Proteomes" id="UP001595912">
    <property type="component" value="Unassembled WGS sequence"/>
</dbReference>
<evidence type="ECO:0000313" key="2">
    <source>
        <dbReference type="EMBL" id="MFC5001921.1"/>
    </source>
</evidence>
<dbReference type="InterPro" id="IPR007111">
    <property type="entry name" value="NACHT_NTPase"/>
</dbReference>
<dbReference type="EMBL" id="JBHSIU010000041">
    <property type="protein sequence ID" value="MFC5001921.1"/>
    <property type="molecule type" value="Genomic_DNA"/>
</dbReference>
<sequence>MQVQPVDPAGMLGRAVDALAVEVARQWRAELSARGLGHLDPSAVRWATTSRPVGVPPEEIVGGDRLPPSPVRVTRLRLSGRVEDMARMLANSPARQVAIIGSPGSGKSTLAMLLTLGLLARRQPGDPLPVLVTVSSWDPGREHLDTWLVRRLVELYPALGARGGYGPDAAMWLVDRGLVVPVLDGLDEMAGPAQAPAITALTAAVGRDRPLVVTCRADEYQRAVAQAGSPLARAAVVEIEPVSAADAAAYLPEGQLDGAARWRPVLAHLAAEPDGGLAHVFRTPLMVYLARTAYRAPGSNPAELLTFTEPGNVELHLEDKTIRIWVPHRAFTAT</sequence>
<gene>
    <name evidence="2" type="ORF">ACFPIJ_29305</name>
</gene>
<dbReference type="InterPro" id="IPR027417">
    <property type="entry name" value="P-loop_NTPase"/>
</dbReference>
<feature type="domain" description="NACHT" evidence="1">
    <location>
        <begin position="95"/>
        <end position="251"/>
    </location>
</feature>
<keyword evidence="3" id="KW-1185">Reference proteome</keyword>
<name>A0ABV9W4J5_9ACTN</name>
<evidence type="ECO:0000259" key="1">
    <source>
        <dbReference type="Pfam" id="PF05729"/>
    </source>
</evidence>
<dbReference type="SUPFAM" id="SSF52540">
    <property type="entry name" value="P-loop containing nucleoside triphosphate hydrolases"/>
    <property type="match status" value="1"/>
</dbReference>
<accession>A0ABV9W4J5</accession>
<dbReference type="Pfam" id="PF05729">
    <property type="entry name" value="NACHT"/>
    <property type="match status" value="1"/>
</dbReference>
<organism evidence="2 3">
    <name type="scientific">Dactylosporangium cerinum</name>
    <dbReference type="NCBI Taxonomy" id="1434730"/>
    <lineage>
        <taxon>Bacteria</taxon>
        <taxon>Bacillati</taxon>
        <taxon>Actinomycetota</taxon>
        <taxon>Actinomycetes</taxon>
        <taxon>Micromonosporales</taxon>
        <taxon>Micromonosporaceae</taxon>
        <taxon>Dactylosporangium</taxon>
    </lineage>
</organism>
<dbReference type="Gene3D" id="3.40.50.300">
    <property type="entry name" value="P-loop containing nucleotide triphosphate hydrolases"/>
    <property type="match status" value="1"/>
</dbReference>
<protein>
    <submittedName>
        <fullName evidence="2">NACHT domain-containing protein</fullName>
    </submittedName>
</protein>
<proteinExistence type="predicted"/>
<comment type="caution">
    <text evidence="2">The sequence shown here is derived from an EMBL/GenBank/DDBJ whole genome shotgun (WGS) entry which is preliminary data.</text>
</comment>
<reference evidence="3" key="1">
    <citation type="journal article" date="2019" name="Int. J. Syst. Evol. Microbiol.">
        <title>The Global Catalogue of Microorganisms (GCM) 10K type strain sequencing project: providing services to taxonomists for standard genome sequencing and annotation.</title>
        <authorList>
            <consortium name="The Broad Institute Genomics Platform"/>
            <consortium name="The Broad Institute Genome Sequencing Center for Infectious Disease"/>
            <person name="Wu L."/>
            <person name="Ma J."/>
        </authorList>
    </citation>
    <scope>NUCLEOTIDE SEQUENCE [LARGE SCALE GENOMIC DNA]</scope>
    <source>
        <strain evidence="3">CGMCC 4.7152</strain>
    </source>
</reference>
<evidence type="ECO:0000313" key="3">
    <source>
        <dbReference type="Proteomes" id="UP001595912"/>
    </source>
</evidence>
<dbReference type="RefSeq" id="WP_380119521.1">
    <property type="nucleotide sequence ID" value="NZ_JBHSIU010000041.1"/>
</dbReference>